<dbReference type="EMBL" id="CM042047">
    <property type="protein sequence ID" value="KAI3770824.1"/>
    <property type="molecule type" value="Genomic_DNA"/>
</dbReference>
<sequence>MFGKSIFLMDYLPVSVESGGNTEVYHPCNVNVMTPPDITARCPYDSFTSVTPSQLTLMDHSEELHPEGPAHLKTTSQALLQATEVPAPTIPVALADSTLLAITCKVSGHKTWVPKFNPAIPN</sequence>
<organism evidence="1 2">
    <name type="scientific">Arctium lappa</name>
    <name type="common">Greater burdock</name>
    <name type="synonym">Lappa major</name>
    <dbReference type="NCBI Taxonomy" id="4217"/>
    <lineage>
        <taxon>Eukaryota</taxon>
        <taxon>Viridiplantae</taxon>
        <taxon>Streptophyta</taxon>
        <taxon>Embryophyta</taxon>
        <taxon>Tracheophyta</taxon>
        <taxon>Spermatophyta</taxon>
        <taxon>Magnoliopsida</taxon>
        <taxon>eudicotyledons</taxon>
        <taxon>Gunneridae</taxon>
        <taxon>Pentapetalae</taxon>
        <taxon>asterids</taxon>
        <taxon>campanulids</taxon>
        <taxon>Asterales</taxon>
        <taxon>Asteraceae</taxon>
        <taxon>Carduoideae</taxon>
        <taxon>Cardueae</taxon>
        <taxon>Arctiinae</taxon>
        <taxon>Arctium</taxon>
    </lineage>
</organism>
<gene>
    <name evidence="1" type="ORF">L6452_01969</name>
</gene>
<evidence type="ECO:0000313" key="2">
    <source>
        <dbReference type="Proteomes" id="UP001055879"/>
    </source>
</evidence>
<dbReference type="Proteomes" id="UP001055879">
    <property type="component" value="Linkage Group LG01"/>
</dbReference>
<comment type="caution">
    <text evidence="1">The sequence shown here is derived from an EMBL/GenBank/DDBJ whole genome shotgun (WGS) entry which is preliminary data.</text>
</comment>
<proteinExistence type="predicted"/>
<reference evidence="2" key="1">
    <citation type="journal article" date="2022" name="Mol. Ecol. Resour.">
        <title>The genomes of chicory, endive, great burdock and yacon provide insights into Asteraceae palaeo-polyploidization history and plant inulin production.</title>
        <authorList>
            <person name="Fan W."/>
            <person name="Wang S."/>
            <person name="Wang H."/>
            <person name="Wang A."/>
            <person name="Jiang F."/>
            <person name="Liu H."/>
            <person name="Zhao H."/>
            <person name="Xu D."/>
            <person name="Zhang Y."/>
        </authorList>
    </citation>
    <scope>NUCLEOTIDE SEQUENCE [LARGE SCALE GENOMIC DNA]</scope>
    <source>
        <strain evidence="2">cv. Niubang</strain>
    </source>
</reference>
<name>A0ACB9FI91_ARCLA</name>
<accession>A0ACB9FI91</accession>
<reference evidence="1 2" key="2">
    <citation type="journal article" date="2022" name="Mol. Ecol. Resour.">
        <title>The genomes of chicory, endive, great burdock and yacon provide insights into Asteraceae paleo-polyploidization history and plant inulin production.</title>
        <authorList>
            <person name="Fan W."/>
            <person name="Wang S."/>
            <person name="Wang H."/>
            <person name="Wang A."/>
            <person name="Jiang F."/>
            <person name="Liu H."/>
            <person name="Zhao H."/>
            <person name="Xu D."/>
            <person name="Zhang Y."/>
        </authorList>
    </citation>
    <scope>NUCLEOTIDE SEQUENCE [LARGE SCALE GENOMIC DNA]</scope>
    <source>
        <strain evidence="2">cv. Niubang</strain>
    </source>
</reference>
<evidence type="ECO:0000313" key="1">
    <source>
        <dbReference type="EMBL" id="KAI3770824.1"/>
    </source>
</evidence>
<keyword evidence="2" id="KW-1185">Reference proteome</keyword>
<protein>
    <submittedName>
        <fullName evidence="1">Uncharacterized protein</fullName>
    </submittedName>
</protein>